<accession>A0A5C7FSL8</accession>
<feature type="domain" description="Cohesin" evidence="1">
    <location>
        <begin position="1139"/>
        <end position="1247"/>
    </location>
</feature>
<proteinExistence type="predicted"/>
<dbReference type="InterPro" id="IPR013783">
    <property type="entry name" value="Ig-like_fold"/>
</dbReference>
<dbReference type="Pfam" id="PF13585">
    <property type="entry name" value="CHU_C"/>
    <property type="match status" value="1"/>
</dbReference>
<feature type="domain" description="Cohesin" evidence="1">
    <location>
        <begin position="307"/>
        <end position="422"/>
    </location>
</feature>
<feature type="domain" description="Cohesin" evidence="1">
    <location>
        <begin position="1278"/>
        <end position="1387"/>
    </location>
</feature>
<comment type="caution">
    <text evidence="2">The sequence shown here is derived from an EMBL/GenBank/DDBJ whole genome shotgun (WGS) entry which is preliminary data.</text>
</comment>
<dbReference type="EMBL" id="VOXD01000014">
    <property type="protein sequence ID" value="TXF89450.1"/>
    <property type="molecule type" value="Genomic_DNA"/>
</dbReference>
<evidence type="ECO:0000313" key="2">
    <source>
        <dbReference type="EMBL" id="TXF89450.1"/>
    </source>
</evidence>
<organism evidence="2 3">
    <name type="scientific">Neolewinella aurantiaca</name>
    <dbReference type="NCBI Taxonomy" id="2602767"/>
    <lineage>
        <taxon>Bacteria</taxon>
        <taxon>Pseudomonadati</taxon>
        <taxon>Bacteroidota</taxon>
        <taxon>Saprospiria</taxon>
        <taxon>Saprospirales</taxon>
        <taxon>Lewinellaceae</taxon>
        <taxon>Neolewinella</taxon>
    </lineage>
</organism>
<dbReference type="GO" id="GO:0030246">
    <property type="term" value="F:carbohydrate binding"/>
    <property type="evidence" value="ECO:0007669"/>
    <property type="project" value="InterPro"/>
</dbReference>
<feature type="domain" description="Cohesin" evidence="1">
    <location>
        <begin position="108"/>
        <end position="223"/>
    </location>
</feature>
<dbReference type="Gene3D" id="2.60.40.680">
    <property type="match status" value="8"/>
</dbReference>
<keyword evidence="3" id="KW-1185">Reference proteome</keyword>
<dbReference type="Pfam" id="PF13573">
    <property type="entry name" value="SprB"/>
    <property type="match status" value="6"/>
</dbReference>
<evidence type="ECO:0000313" key="3">
    <source>
        <dbReference type="Proteomes" id="UP000321907"/>
    </source>
</evidence>
<feature type="domain" description="Cohesin" evidence="1">
    <location>
        <begin position="994"/>
        <end position="1095"/>
    </location>
</feature>
<protein>
    <recommendedName>
        <fullName evidence="1">Cohesin domain-containing protein</fullName>
    </recommendedName>
</protein>
<dbReference type="RefSeq" id="WP_147930760.1">
    <property type="nucleotide sequence ID" value="NZ_VOXD01000014.1"/>
</dbReference>
<dbReference type="OrthoDB" id="9805017at2"/>
<dbReference type="Gene3D" id="2.60.40.10">
    <property type="entry name" value="Immunoglobulins"/>
    <property type="match status" value="1"/>
</dbReference>
<dbReference type="InterPro" id="IPR002102">
    <property type="entry name" value="Cohesin_dom"/>
</dbReference>
<dbReference type="Proteomes" id="UP000321907">
    <property type="component" value="Unassembled WGS sequence"/>
</dbReference>
<dbReference type="GO" id="GO:0000272">
    <property type="term" value="P:polysaccharide catabolic process"/>
    <property type="evidence" value="ECO:0007669"/>
    <property type="project" value="InterPro"/>
</dbReference>
<dbReference type="Pfam" id="PF00963">
    <property type="entry name" value="Cohesin"/>
    <property type="match status" value="6"/>
</dbReference>
<name>A0A5C7FSL8_9BACT</name>
<gene>
    <name evidence="2" type="ORF">FUA23_10820</name>
</gene>
<reference evidence="2 3" key="1">
    <citation type="submission" date="2019-08" db="EMBL/GenBank/DDBJ databases">
        <title>Lewinella sp. strain SSH13 Genome sequencing and assembly.</title>
        <authorList>
            <person name="Kim I."/>
        </authorList>
    </citation>
    <scope>NUCLEOTIDE SEQUENCE [LARGE SCALE GENOMIC DNA]</scope>
    <source>
        <strain evidence="2 3">SSH13</strain>
    </source>
</reference>
<feature type="domain" description="Cohesin" evidence="1">
    <location>
        <begin position="860"/>
        <end position="983"/>
    </location>
</feature>
<dbReference type="InterPro" id="IPR008965">
    <property type="entry name" value="CBM2/CBM3_carb-bd_dom_sf"/>
</dbReference>
<dbReference type="SUPFAM" id="SSF49384">
    <property type="entry name" value="Carbohydrate-binding domain"/>
    <property type="match status" value="7"/>
</dbReference>
<dbReference type="Gene3D" id="2.60.40.740">
    <property type="match status" value="3"/>
</dbReference>
<sequence>MASLQVGDTDGTVIGPIGNDGTVNAAGCNGGMPTCSDGIQNGNETGVDCGGPDCAACPTATCSDGIQNGNETGVDCGGPDCAPCVAAECGAGSSQFNLCIEDACNIPVNGAFCLDVTVSNFTNITGLQFELEYPAANLEYTSFTSPSALGTALQLNENADGDIRAIYIDSDQSGESLPDNTVLATICFTNETASTTVIEVASLQVGDTDGTVIGPIGNDGTVNAAGCNGGMPTCSDGIQNGNETGVDCGGPDCAACPTATCSDGIQNGNETGVDCGGPDCAPCVAAECGAGSSQFNLCIEDACDIPVNGAFCLDVTVSNFTNITGLQFELEYPAANLEYTSFTSPSALGAALQLNENADGDIRAIYIDSDQSGESLPDNTVIATICFTNETASPTVVEVASLQVGDTNGTVIGPIGNDGTVNAAGCSAGGDNCNDGIQNNGETGIDCGGPNCAPCETCNDGIQNNGETGVDCGGPNCTACPVSECGEGTTDVEICIGSVCADAGTTVCVPVMVGNFDNLGGLQFSLEFAVGNLNYASFTAHSSLQNGATAGSSADGVVTLVWNDPNLTGVSLDPTEIAFELCFDVENTTATPLTFRNPGTTLRVFNTVGGRLPAVTSPGAVNQNCGTTSTCSDGIMNGSETGVDCGGPDCAPCGGMTGGDCGADTDAFSICVGQACDVALNGQACVDLFVGNFTDIVGFQMDIFYPGANLEFESFSSSVLGSELQGNDVSDGNIRLVFFNADLSGITVEDGTSIGTICFTNETSGTTILDADNLRGSNTTGMFSVPAPVANDGMVNGCSAEPSCTNGIKDGDEEGIDCGGSDCAPCVTCNDGIMNGDETGVDCGGSCPNTCPTGVSPRFNVGSGMAAVGEEVCVNIAVRDFTNLGSVSMTLNYDASALSLESVTGNSMLASFGASNINTSTPGQVVINYTAPSPQTLSNGQAFVTVCFTLLDGDPTSVNLTNISVTDGGGNTLTTTTNPGTIQGTVSFDNLTLVAGSGAGAEGTEVCIDVTVFNLTDLASLQFAIGYDPEMLSFTSGMGTGELSGLQVANPEPGILRAIWFDPNVGNNSVADGNSIVNVCFNVLQECETSIEITDDLPSFRIRAAGPDNQAIDPIDRVSGTINAGETDCGSGPPPNLVLSLGSASGLTGTEVCVNLPATNFTNLTNLSFSLTYDPSMVTFAGSTNYGLSSISAANITSPSAGTVVFNWTSPSSSGESIPNGNSVASFCFTVDRVAVTPINFANSPATILARNGSNQAVGVIPSGGAINPDAPTTDGLTFQIGSAQAAIGDEICLPIIAYEAIDLVSFQYTISYDPTKLEYIGTRPDYAYPGFSDGAVNNSPPGILRVAWADNLANGTTVPDGSAVFTICFRVLSTDLTLVTFSDAPTPIEFEDVNDIVDDFTLLNGQVNGTTAPVIISSTLNDPVCAGGADGSISLNVSGGTGLTYEWSPNVSNSETAIGLSAGTYSVTITNGNATTEDSFTLTDPGPFAIEVASVSGVSCAGEEDGQITIATIGSNGPFLFDWSEGSDGQGVNQQTGLDGGSYSVTVTDRFGCARILNNIMVGEPSVLNIAGSPFKITSDTPGGVTIEVTGGRAPFTYSWTGPDGYTSSMEDINDVTEAGTYCLTVTDNNDCEDMQCFGIIRDVEITSTIIDQGCFGEDNGSIDISVTGGNGAYNYVWSMNGTTISTDQDLSDIAPGDYQVIITSGECQTAQTVTVDTPEPILIPGTVTAATSGDNGAITLTPSGGSPPYTFVWDDGPTTQNRTGLSSGQYCVTVMDDSGCTVSRCYTVTSAQASILSVSTTATSCSDSDDGTVVILISNGVAPFAVRIAPLGTMETFTDDNISLELGGGTYTIFITDDQGATLDTVVTVTTPEAISATPVVTSDTEAAGCSGMISLTIGGGTAPYTVVWNDGMTGATRSLLCAGVYTPTITDANGCTFEAESVTVGRIDEELVAVSDVACADGTEGGIDVSITGGVMPYTFAWTRVGAAEVISTNEDLIASDVTDGVTAGDYTLTITDATGAMLVKNYSVGISSGFSVSVSVPSDYNGFDVSCADAADGRIVIVISGQGDFMYEFLLDGEMVGVDSVLTNAVAGVYTATVIDAGGCEINRTIEVTAPPALELNETITPISCGSTTDGSISVAAEGGVGPYAFTWSTGATTSRISGLGTGTYDVTVTDGNDCSSTESYSLAAPEDLAITFEAIDATEGCNGSIRILPLGGSGNYRYTFPQLPNQGDDPFAEGLCPGVYTIEVTDDNGCQTVSMTVEILDRRFPCLSARDVITPNGDGLNEAFVITCSDGVEAINNNLQVFNRWGQLVYRATDYDCSDDDRGLNCFEGMTNDGTFLPDGPYYYIFEFTNMLGEEMQQRGSLTILRD</sequence>
<evidence type="ECO:0000259" key="1">
    <source>
        <dbReference type="Pfam" id="PF00963"/>
    </source>
</evidence>
<dbReference type="InterPro" id="IPR025667">
    <property type="entry name" value="SprB_repeat"/>
</dbReference>
<dbReference type="CDD" id="cd08547">
    <property type="entry name" value="Type_II_cohesin"/>
    <property type="match status" value="5"/>
</dbReference>